<evidence type="ECO:0000259" key="1">
    <source>
        <dbReference type="Pfam" id="PF02464"/>
    </source>
</evidence>
<protein>
    <submittedName>
        <fullName evidence="2">CinA family protein</fullName>
    </submittedName>
</protein>
<reference evidence="2" key="1">
    <citation type="submission" date="2022-08" db="EMBL/GenBank/DDBJ databases">
        <authorList>
            <person name="Dzunkova M."/>
            <person name="La Clair J."/>
            <person name="Tyml T."/>
            <person name="Doud D."/>
            <person name="Schulz F."/>
            <person name="Piquer S."/>
            <person name="Porcel Sanchis D."/>
            <person name="Osborn A."/>
            <person name="Robinson D."/>
            <person name="Louie K.B."/>
            <person name="Bowen B.P."/>
            <person name="Bowers R."/>
            <person name="Lee J."/>
            <person name="Arnau Llombart V."/>
            <person name="Diaz Villanueva W."/>
            <person name="Gosliner T."/>
            <person name="Northen T."/>
            <person name="Cheng J.-F."/>
            <person name="Burkart M.D."/>
            <person name="Woyke T."/>
        </authorList>
    </citation>
    <scope>NUCLEOTIDE SEQUENCE</scope>
    <source>
        <strain evidence="2">Df01</strain>
    </source>
</reference>
<dbReference type="InterPro" id="IPR008136">
    <property type="entry name" value="CinA_C"/>
</dbReference>
<dbReference type="NCBIfam" id="TIGR00199">
    <property type="entry name" value="PncC_domain"/>
    <property type="match status" value="1"/>
</dbReference>
<comment type="caution">
    <text evidence="2">The sequence shown here is derived from an EMBL/GenBank/DDBJ whole genome shotgun (WGS) entry which is preliminary data.</text>
</comment>
<proteinExistence type="predicted"/>
<organism evidence="2 3">
    <name type="scientific">Candidatus Doriopsillibacter californiensis</name>
    <dbReference type="NCBI Taxonomy" id="2970740"/>
    <lineage>
        <taxon>Bacteria</taxon>
        <taxon>Pseudomonadati</taxon>
        <taxon>Pseudomonadota</taxon>
        <taxon>Gammaproteobacteria</taxon>
        <taxon>Candidatus Tethybacterales</taxon>
        <taxon>Candidatus Persebacteraceae</taxon>
        <taxon>Candidatus Doriopsillibacter</taxon>
    </lineage>
</organism>
<reference evidence="2" key="2">
    <citation type="journal article" date="2023" name="Microbiome">
        <title>Synthase-selected sorting approach identifies a beta-lactone synthase in a nudibranch symbiotic bacterium.</title>
        <authorList>
            <person name="Dzunkova M."/>
            <person name="La Clair J.J."/>
            <person name="Tyml T."/>
            <person name="Doud D."/>
            <person name="Schulz F."/>
            <person name="Piquer-Esteban S."/>
            <person name="Porcel Sanchis D."/>
            <person name="Osborn A."/>
            <person name="Robinson D."/>
            <person name="Louie K.B."/>
            <person name="Bowen B.P."/>
            <person name="Bowers R.M."/>
            <person name="Lee J."/>
            <person name="Arnau V."/>
            <person name="Diaz-Villanueva W."/>
            <person name="Stepanauskas R."/>
            <person name="Gosliner T."/>
            <person name="Date S.V."/>
            <person name="Northen T.R."/>
            <person name="Cheng J.F."/>
            <person name="Burkart M.D."/>
            <person name="Woyke T."/>
        </authorList>
    </citation>
    <scope>NUCLEOTIDE SEQUENCE</scope>
    <source>
        <strain evidence="2">Df01</strain>
    </source>
</reference>
<sequence length="163" mass="17260">MNVELFELSRTIGELAQRQHIKVATAESCTGGLLAATLTHWSGASAWFECGVIAYTNEAKKQLLAVPEDILSMHGAVSEPVAAAMCAGVESDAVLSITGIAGPTGGSAEKPVGTVCFGWQFMDETHTATRSFSGNREAVRIAAAIHALLTMVKWLREVESKVL</sequence>
<dbReference type="InterPro" id="IPR036653">
    <property type="entry name" value="CinA-like_C"/>
</dbReference>
<feature type="domain" description="CinA C-terminal" evidence="1">
    <location>
        <begin position="8"/>
        <end position="151"/>
    </location>
</feature>
<dbReference type="SUPFAM" id="SSF142433">
    <property type="entry name" value="CinA-like"/>
    <property type="match status" value="1"/>
</dbReference>
<dbReference type="Gene3D" id="3.90.950.20">
    <property type="entry name" value="CinA-like"/>
    <property type="match status" value="1"/>
</dbReference>
<dbReference type="Pfam" id="PF02464">
    <property type="entry name" value="CinA"/>
    <property type="match status" value="1"/>
</dbReference>
<accession>A0ABT7QMB8</accession>
<gene>
    <name evidence="2" type="ORF">NQX30_05400</name>
</gene>
<dbReference type="EMBL" id="JANQAO010000003">
    <property type="protein sequence ID" value="MDM5147802.1"/>
    <property type="molecule type" value="Genomic_DNA"/>
</dbReference>
<dbReference type="Proteomes" id="UP001168167">
    <property type="component" value="Unassembled WGS sequence"/>
</dbReference>
<evidence type="ECO:0000313" key="2">
    <source>
        <dbReference type="EMBL" id="MDM5147802.1"/>
    </source>
</evidence>
<evidence type="ECO:0000313" key="3">
    <source>
        <dbReference type="Proteomes" id="UP001168167"/>
    </source>
</evidence>
<keyword evidence="3" id="KW-1185">Reference proteome</keyword>
<name>A0ABT7QMB8_9GAMM</name>